<reference evidence="1" key="1">
    <citation type="journal article" date="2015" name="Nature">
        <title>Complex archaea that bridge the gap between prokaryotes and eukaryotes.</title>
        <authorList>
            <person name="Spang A."/>
            <person name="Saw J.H."/>
            <person name="Jorgensen S.L."/>
            <person name="Zaremba-Niedzwiedzka K."/>
            <person name="Martijn J."/>
            <person name="Lind A.E."/>
            <person name="van Eijk R."/>
            <person name="Schleper C."/>
            <person name="Guy L."/>
            <person name="Ettema T.J."/>
        </authorList>
    </citation>
    <scope>NUCLEOTIDE SEQUENCE</scope>
</reference>
<protein>
    <submittedName>
        <fullName evidence="1">Uncharacterized protein</fullName>
    </submittedName>
</protein>
<name>A0A0F9FL70_9ZZZZ</name>
<organism evidence="1">
    <name type="scientific">marine sediment metagenome</name>
    <dbReference type="NCBI Taxonomy" id="412755"/>
    <lineage>
        <taxon>unclassified sequences</taxon>
        <taxon>metagenomes</taxon>
        <taxon>ecological metagenomes</taxon>
    </lineage>
</organism>
<evidence type="ECO:0000313" key="1">
    <source>
        <dbReference type="EMBL" id="KKL87159.1"/>
    </source>
</evidence>
<gene>
    <name evidence="1" type="ORF">LCGC14_1937490</name>
</gene>
<dbReference type="AlphaFoldDB" id="A0A0F9FL70"/>
<comment type="caution">
    <text evidence="1">The sequence shown here is derived from an EMBL/GenBank/DDBJ whole genome shotgun (WGS) entry which is preliminary data.</text>
</comment>
<sequence>MGIAGLLAQVLALTSQFPVHIVNDIPHQKRITQKDTKGNFNSSYPKGPPSKIFVKTFRDFHCGGFLTMITGTAILKICKRRSRTTFAPLWDQGPCPS</sequence>
<proteinExistence type="predicted"/>
<dbReference type="EMBL" id="LAZR01020914">
    <property type="protein sequence ID" value="KKL87159.1"/>
    <property type="molecule type" value="Genomic_DNA"/>
</dbReference>
<accession>A0A0F9FL70</accession>